<proteinExistence type="predicted"/>
<dbReference type="Pfam" id="PF24855">
    <property type="entry name" value="DUF7729"/>
    <property type="match status" value="1"/>
</dbReference>
<organism evidence="3 4">
    <name type="scientific">Diaporthe helianthi</name>
    <dbReference type="NCBI Taxonomy" id="158607"/>
    <lineage>
        <taxon>Eukaryota</taxon>
        <taxon>Fungi</taxon>
        <taxon>Dikarya</taxon>
        <taxon>Ascomycota</taxon>
        <taxon>Pezizomycotina</taxon>
        <taxon>Sordariomycetes</taxon>
        <taxon>Sordariomycetidae</taxon>
        <taxon>Diaporthales</taxon>
        <taxon>Diaporthaceae</taxon>
        <taxon>Diaporthe</taxon>
    </lineage>
</organism>
<reference evidence="3" key="1">
    <citation type="submission" date="2017-09" db="EMBL/GenBank/DDBJ databases">
        <title>Polyketide synthases of a Diaporthe helianthi virulent isolate.</title>
        <authorList>
            <person name="Baroncelli R."/>
        </authorList>
    </citation>
    <scope>NUCLEOTIDE SEQUENCE [LARGE SCALE GENOMIC DNA]</scope>
    <source>
        <strain evidence="3">7/96</strain>
    </source>
</reference>
<protein>
    <recommendedName>
        <fullName evidence="2">DUF7729 domain-containing protein</fullName>
    </recommendedName>
</protein>
<dbReference type="InParanoid" id="A0A2P5HNN9"/>
<name>A0A2P5HNN9_DIAHE</name>
<dbReference type="AlphaFoldDB" id="A0A2P5HNN9"/>
<feature type="transmembrane region" description="Helical" evidence="1">
    <location>
        <begin position="32"/>
        <end position="51"/>
    </location>
</feature>
<dbReference type="PANTHER" id="PTHR39460">
    <property type="entry name" value="EXPRESSED PROTEIN"/>
    <property type="match status" value="1"/>
</dbReference>
<keyword evidence="1" id="KW-0812">Transmembrane</keyword>
<evidence type="ECO:0000313" key="4">
    <source>
        <dbReference type="Proteomes" id="UP000094444"/>
    </source>
</evidence>
<dbReference type="PANTHER" id="PTHR39460:SF1">
    <property type="entry name" value="C6 TRANSCRIPTION FACTOR"/>
    <property type="match status" value="1"/>
</dbReference>
<dbReference type="InterPro" id="IPR056146">
    <property type="entry name" value="DUF7729"/>
</dbReference>
<dbReference type="OrthoDB" id="2564812at2759"/>
<keyword evidence="1" id="KW-1133">Transmembrane helix</keyword>
<dbReference type="EMBL" id="MAVT02001151">
    <property type="protein sequence ID" value="POS71858.1"/>
    <property type="molecule type" value="Genomic_DNA"/>
</dbReference>
<dbReference type="Proteomes" id="UP000094444">
    <property type="component" value="Unassembled WGS sequence"/>
</dbReference>
<comment type="caution">
    <text evidence="3">The sequence shown here is derived from an EMBL/GenBank/DDBJ whole genome shotgun (WGS) entry which is preliminary data.</text>
</comment>
<evidence type="ECO:0000256" key="1">
    <source>
        <dbReference type="SAM" id="Phobius"/>
    </source>
</evidence>
<accession>A0A2P5HNN9</accession>
<keyword evidence="1" id="KW-0472">Membrane</keyword>
<evidence type="ECO:0000313" key="3">
    <source>
        <dbReference type="EMBL" id="POS71858.1"/>
    </source>
</evidence>
<sequence length="372" mass="40626">MAIFNSPLVNVDHLTHAHTAPSSRAWHRRPRILWPMALGIVFLLASPALAYKTHATIDELPEPTKAPYLAEALLLDTHVPVLDQGRWTTMDPAENELRRRATAAPSVTTTFEITISHSTTPATSTTMASPLPSPFDGGITSNFTSTTCPTFFDNMLADPQLQECYPVSLMLQSSQSFFEAEKSIVSISTVLDHACASDVIRCTDYLASVAANLTDSSNCGQDYEANNPLIREAYLGLVSYQVVYSATCLKERDTAVYCFANSVTNQTNPTETYFYYLPLNSTLPGGTVPICAPCLQQTMEIYQVATANRKQPIAETYDSAAEQVNTLCGPNFANTTMPEAIVSSAGFSVLSRGPSWLLPSTMLIMAASWHLW</sequence>
<feature type="domain" description="DUF7729" evidence="2">
    <location>
        <begin position="130"/>
        <end position="336"/>
    </location>
</feature>
<evidence type="ECO:0000259" key="2">
    <source>
        <dbReference type="Pfam" id="PF24855"/>
    </source>
</evidence>
<keyword evidence="4" id="KW-1185">Reference proteome</keyword>
<gene>
    <name evidence="3" type="ORF">DHEL01_v209749</name>
</gene>